<feature type="transmembrane region" description="Helical" evidence="2">
    <location>
        <begin position="371"/>
        <end position="391"/>
    </location>
</feature>
<feature type="compositionally biased region" description="Low complexity" evidence="1">
    <location>
        <begin position="85"/>
        <end position="96"/>
    </location>
</feature>
<evidence type="ECO:0000313" key="3">
    <source>
        <dbReference type="EMBL" id="RYC74932.1"/>
    </source>
</evidence>
<feature type="transmembrane region" description="Helical" evidence="2">
    <location>
        <begin position="283"/>
        <end position="302"/>
    </location>
</feature>
<accession>A0ABY0FPE0</accession>
<dbReference type="Proteomes" id="UP001191019">
    <property type="component" value="Unassembled WGS sequence"/>
</dbReference>
<evidence type="ECO:0008006" key="5">
    <source>
        <dbReference type="Google" id="ProtNLM"/>
    </source>
</evidence>
<feature type="transmembrane region" description="Helical" evidence="2">
    <location>
        <begin position="338"/>
        <end position="365"/>
    </location>
</feature>
<feature type="region of interest" description="Disordered" evidence="1">
    <location>
        <begin position="1045"/>
        <end position="1071"/>
    </location>
</feature>
<keyword evidence="2" id="KW-0812">Transmembrane</keyword>
<gene>
    <name evidence="3" type="ORF">G3RUM_00208</name>
</gene>
<comment type="caution">
    <text evidence="3">The sequence shown here is derived from an EMBL/GenBank/DDBJ whole genome shotgun (WGS) entry which is preliminary data.</text>
</comment>
<proteinExistence type="predicted"/>
<keyword evidence="2" id="KW-1133">Transmembrane helix</keyword>
<feature type="region of interest" description="Disordered" evidence="1">
    <location>
        <begin position="57"/>
        <end position="96"/>
    </location>
</feature>
<feature type="transmembrane region" description="Helical" evidence="2">
    <location>
        <begin position="308"/>
        <end position="326"/>
    </location>
</feature>
<keyword evidence="2" id="KW-0472">Membrane</keyword>
<organism evidence="3 4">
    <name type="scientific">Candidatus Nanosyncoccus alces</name>
    <dbReference type="NCBI Taxonomy" id="2171997"/>
    <lineage>
        <taxon>Bacteria</taxon>
        <taxon>Candidatus Saccharimonadota</taxon>
        <taxon>Candidatus Nanosyncoccalia</taxon>
        <taxon>Candidatus Nanosyncoccales</taxon>
        <taxon>Candidatus Nanosyncoccaceae</taxon>
        <taxon>Candidatus Nanosyncoccus</taxon>
    </lineage>
</organism>
<name>A0ABY0FPE0_9BACT</name>
<evidence type="ECO:0000313" key="4">
    <source>
        <dbReference type="Proteomes" id="UP001191019"/>
    </source>
</evidence>
<feature type="transmembrane region" description="Helical" evidence="2">
    <location>
        <begin position="255"/>
        <end position="276"/>
    </location>
</feature>
<evidence type="ECO:0000256" key="2">
    <source>
        <dbReference type="SAM" id="Phobius"/>
    </source>
</evidence>
<feature type="compositionally biased region" description="Acidic residues" evidence="1">
    <location>
        <begin position="57"/>
        <end position="69"/>
    </location>
</feature>
<sequence>MRAIIKARPEREAGLSMIVKKRSKRDLFRAVFGIFFVVIGMVVGLMSPVVNTGDVYADEETSETTETENNEGNTDNGESGEEGSGDQSSSSTTLSATGDSCKNSLGEISWLVCPVTGKIAEAVDWLYGKLEGILEIDPVSMEDGSPIYEIWKYCLSLTNIVFVIFLLVVIYSQITGVGISNYGLKKALPKLIVAAVLVNLSFLICSLAVDVSNIVGHSLRGVFTTIEESVVANSAGGGMTTATGDLTAEAKLSYAGMYSSIAGGAALTIGGAVIAFETGAIWMLIPVVLGAIVAVASGLITIALRQAVVVLLIMISPMAIVAYILPNTEQWYKKWKDLFIKMLVFYPMFSLLFGASSLAGFAIIASAKDGFGVLLGTAVQIFPLFFSWSLMKMSGTFLGTINAKMRGLAEKPLATNRAWADSHRMATKQKYLSSGRASTPSLRLMQFVSDRRIAREAMIDERSAAAKERGLAYRARRNYKNGDVESGILSKKGEEAYERQARVMEYQRTSLRDKNNFNKGFSYLAAEGTSRHKRLYNLDMANVNAADMLKVEQARGEKIEYENAVGLHKRMEDAINVHMDDINGYTTDTNTGQKVKRGDYEFHFADTQAGAEARARYSAMSKIMEGNAQDVQYAAATAAHAYDTQKKIVETKMQKYFELTPPTKDVEYRLSEFTKDSSAIQNIDQIIAGMRILNQRGDTDLVREQLENVLSHGVDLGSHASQSLASFLMFEVKDNDPFLRRFGKYINLETAQVYNKSKRKNHTLTLDEYVTGEYEEEDPSNPGVMVKRQAKRPMAVLMEGTSLDNIERTAMKNLDDMLVGAYSDKDGNLDVRKYLAQRDKIETAIGPQFISASLKYLSGSEQLKSMVSFLTGYDGSGNARWADGGDLSGDAAFAEEYFRGKTLKYLKDQTPTQLLGLRSDYYNPLMEHLAKEYEGSDMKGWSDEAKEERREYMAELADIQTRYGDLPAEKAQERRAADLKKLRNSMAGAQFRQLLDSRGKLNQIYRTRRSGAANNAKDWVREWLDLDNEVLITMKLEEDKRRMKAEVEEERRKKGIEKKSGSDTPEEVEGHSGIYSDVDRAGFVSHIDDLWNNLREEDDEVFYRESLEYINQNLGEDSFIAAMYKHFRKNDPYADSHAMKEFLEDLLNDPDNY</sequence>
<keyword evidence="4" id="KW-1185">Reference proteome</keyword>
<evidence type="ECO:0000256" key="1">
    <source>
        <dbReference type="SAM" id="MobiDB-lite"/>
    </source>
</evidence>
<dbReference type="EMBL" id="PRLM01000002">
    <property type="protein sequence ID" value="RYC74932.1"/>
    <property type="molecule type" value="Genomic_DNA"/>
</dbReference>
<feature type="compositionally biased region" description="Basic and acidic residues" evidence="1">
    <location>
        <begin position="1045"/>
        <end position="1061"/>
    </location>
</feature>
<protein>
    <recommendedName>
        <fullName evidence="5">MFS transporter</fullName>
    </recommendedName>
</protein>
<feature type="transmembrane region" description="Helical" evidence="2">
    <location>
        <begin position="27"/>
        <end position="46"/>
    </location>
</feature>
<feature type="transmembrane region" description="Helical" evidence="2">
    <location>
        <begin position="150"/>
        <end position="171"/>
    </location>
</feature>
<reference evidence="3 4" key="1">
    <citation type="journal article" date="2018" name="bioRxiv">
        <title>Evidence of independent acquisition and adaption of ultra-small bacteria to human hosts across the highly diverse yet reduced genomes of the phylum Saccharibacteria.</title>
        <authorList>
            <person name="McLean J.S."/>
            <person name="Bor B."/>
            <person name="To T.T."/>
            <person name="Liu Q."/>
            <person name="Kearns K.A."/>
            <person name="Solden L.M."/>
            <person name="Wrighton K.C."/>
            <person name="He X."/>
            <person name="Shi W."/>
        </authorList>
    </citation>
    <scope>NUCLEOTIDE SEQUENCE [LARGE SCALE GENOMIC DNA]</scope>
    <source>
        <strain evidence="3 4">TM7_G3_2_Rum_HOT_351B</strain>
    </source>
</reference>
<reference evidence="3 4" key="2">
    <citation type="journal article" date="2020" name="Cell Rep.">
        <title>Acquisition and Adaptation of Ultra-small Parasitic Reduced Genome Bacteria to Mammalian Hosts.</title>
        <authorList>
            <person name="McLean J.S."/>
            <person name="Bor B."/>
            <person name="Kerns K.A."/>
            <person name="Liu Q."/>
            <person name="To T.T."/>
            <person name="Solden L."/>
            <person name="Hendrickson E.L."/>
            <person name="Wrighton K."/>
            <person name="Shi W."/>
            <person name="He X."/>
        </authorList>
    </citation>
    <scope>NUCLEOTIDE SEQUENCE [LARGE SCALE GENOMIC DNA]</scope>
    <source>
        <strain evidence="3 4">TM7_G3_2_Rum_HOT_351B</strain>
    </source>
</reference>